<keyword evidence="2" id="KW-1185">Reference proteome</keyword>
<organism evidence="1 2">
    <name type="scientific">Litchfieldia luteola</name>
    <dbReference type="NCBI Taxonomy" id="682179"/>
    <lineage>
        <taxon>Bacteria</taxon>
        <taxon>Bacillati</taxon>
        <taxon>Bacillota</taxon>
        <taxon>Bacilli</taxon>
        <taxon>Bacillales</taxon>
        <taxon>Bacillaceae</taxon>
        <taxon>Litchfieldia</taxon>
    </lineage>
</organism>
<name>A0ABR9QLH4_9BACI</name>
<dbReference type="Proteomes" id="UP001516662">
    <property type="component" value="Unassembled WGS sequence"/>
</dbReference>
<gene>
    <name evidence="1" type="ORF">IMZ08_14970</name>
</gene>
<evidence type="ECO:0000313" key="2">
    <source>
        <dbReference type="Proteomes" id="UP001516662"/>
    </source>
</evidence>
<dbReference type="InterPro" id="IPR029058">
    <property type="entry name" value="AB_hydrolase_fold"/>
</dbReference>
<evidence type="ECO:0008006" key="3">
    <source>
        <dbReference type="Google" id="ProtNLM"/>
    </source>
</evidence>
<accession>A0ABR9QLH4</accession>
<reference evidence="1 2" key="1">
    <citation type="submission" date="2020-10" db="EMBL/GenBank/DDBJ databases">
        <title>Bacillus sp. HD4P25, an endophyte from a halophyte.</title>
        <authorList>
            <person name="Sun J.-Q."/>
        </authorList>
    </citation>
    <scope>NUCLEOTIDE SEQUENCE [LARGE SCALE GENOMIC DNA]</scope>
    <source>
        <strain evidence="1 2">YIM 93174</strain>
    </source>
</reference>
<protein>
    <recommendedName>
        <fullName evidence="3">Alpha/beta hydrolase</fullName>
    </recommendedName>
</protein>
<dbReference type="SUPFAM" id="SSF53474">
    <property type="entry name" value="alpha/beta-Hydrolases"/>
    <property type="match status" value="1"/>
</dbReference>
<comment type="caution">
    <text evidence="1">The sequence shown here is derived from an EMBL/GenBank/DDBJ whole genome shotgun (WGS) entry which is preliminary data.</text>
</comment>
<evidence type="ECO:0000313" key="1">
    <source>
        <dbReference type="EMBL" id="MBE4909351.1"/>
    </source>
</evidence>
<dbReference type="RefSeq" id="WP_193537902.1">
    <property type="nucleotide sequence ID" value="NZ_JADCLJ010000022.1"/>
</dbReference>
<dbReference type="EMBL" id="JADCLJ010000022">
    <property type="protein sequence ID" value="MBE4909351.1"/>
    <property type="molecule type" value="Genomic_DNA"/>
</dbReference>
<sequence length="246" mass="29132">MELMQRFFQLDTEWCVVHVPERPNGFGIIVLGDKNHFVEEDSSFLIQNQGRLQMLNELIGQGYTVFYSNLYGRHWGSKSAVMLVKRLYHYIMKSEILNNRIHILAEGMGALVGLQIADTMCEHVRSVALINPCIDLKAHIDHEKEYKFFYKQLKKELARAYKINEKQVIDEIMKEQQTINFDTEIPLAIWQTTDRKSFDPEFHTRMLEERRKELGKPIFISYLVTEKKYRMTGAICRFFKQQEEEL</sequence>
<dbReference type="Gene3D" id="3.40.50.1820">
    <property type="entry name" value="alpha/beta hydrolase"/>
    <property type="match status" value="1"/>
</dbReference>
<proteinExistence type="predicted"/>